<dbReference type="EMBL" id="CABIJS010000299">
    <property type="protein sequence ID" value="VUZ48473.1"/>
    <property type="molecule type" value="Genomic_DNA"/>
</dbReference>
<evidence type="ECO:0000313" key="3">
    <source>
        <dbReference type="Proteomes" id="UP000321570"/>
    </source>
</evidence>
<feature type="compositionally biased region" description="Polar residues" evidence="1">
    <location>
        <begin position="325"/>
        <end position="342"/>
    </location>
</feature>
<dbReference type="AlphaFoldDB" id="A0A564YP67"/>
<feature type="compositionally biased region" description="Low complexity" evidence="1">
    <location>
        <begin position="314"/>
        <end position="324"/>
    </location>
</feature>
<evidence type="ECO:0000313" key="2">
    <source>
        <dbReference type="EMBL" id="VUZ48473.1"/>
    </source>
</evidence>
<sequence>MGSENPHDHSTTNKLQNSDMSTMASKSITSASTGHSHSEHSGQKDAKCFNKGKLGNCQVLDRFWFAIADKAPSSDAVFILDPFSEEAREAWLLEIADIAEMQAQLQMALQNPRQFCFANSMRRQAKTLSSMDMTALCTKWHGEERNAFFSAHSSTTQLVEAGANVSINASGLIGKDDGRIHVRGVSAPQADWWKQASENHSLGSWAECDSPMERPRKLQFSTSESQDCSVPDIIQTPDDVFLPNATAASEKMPQYQEGDSNHLQLPVQNQRSRLRRRSLSQNDADSVNVRNSTTSELSQLSREHAVHTCSKTPSFSLSSEQSLSTTAPTKNLLPTSADTTASNMQKKKIMAVISSRFQRSSHGLSELLSKPVNQNVSTNRSPVNPTQVRRRLFRWSIVDKTSISENVNPSPLPPRPPPSSSHLSDKSQEPSTDKAMETSPDKSKYLSMTAQLQRRKPPNKLSSVEAPNIKKPQSSIGMLSHLRLSFR</sequence>
<feature type="compositionally biased region" description="Polar residues" evidence="1">
    <location>
        <begin position="283"/>
        <end position="300"/>
    </location>
</feature>
<feature type="region of interest" description="Disordered" evidence="1">
    <location>
        <begin position="251"/>
        <end position="342"/>
    </location>
</feature>
<feature type="compositionally biased region" description="Basic and acidic residues" evidence="1">
    <location>
        <begin position="423"/>
        <end position="444"/>
    </location>
</feature>
<gene>
    <name evidence="2" type="ORF">WMSIL1_LOCUS7941</name>
</gene>
<protein>
    <recommendedName>
        <fullName evidence="4">PH domain-containing protein</fullName>
    </recommendedName>
</protein>
<feature type="non-terminal residue" evidence="2">
    <location>
        <position position="487"/>
    </location>
</feature>
<feature type="compositionally biased region" description="Pro residues" evidence="1">
    <location>
        <begin position="410"/>
        <end position="419"/>
    </location>
</feature>
<evidence type="ECO:0000256" key="1">
    <source>
        <dbReference type="SAM" id="MobiDB-lite"/>
    </source>
</evidence>
<feature type="compositionally biased region" description="Polar residues" evidence="1">
    <location>
        <begin position="24"/>
        <end position="35"/>
    </location>
</feature>
<feature type="region of interest" description="Disordered" evidence="1">
    <location>
        <begin position="24"/>
        <end position="45"/>
    </location>
</feature>
<feature type="compositionally biased region" description="Polar residues" evidence="1">
    <location>
        <begin position="257"/>
        <end position="267"/>
    </location>
</feature>
<reference evidence="2 3" key="1">
    <citation type="submission" date="2019-07" db="EMBL/GenBank/DDBJ databases">
        <authorList>
            <person name="Jastrzebski P J."/>
            <person name="Paukszto L."/>
            <person name="Jastrzebski P J."/>
        </authorList>
    </citation>
    <scope>NUCLEOTIDE SEQUENCE [LARGE SCALE GENOMIC DNA]</scope>
    <source>
        <strain evidence="2 3">WMS-il1</strain>
    </source>
</reference>
<feature type="region of interest" description="Disordered" evidence="1">
    <location>
        <begin position="366"/>
        <end position="387"/>
    </location>
</feature>
<name>A0A564YP67_HYMDI</name>
<accession>A0A564YP67</accession>
<keyword evidence="3" id="KW-1185">Reference proteome</keyword>
<proteinExistence type="predicted"/>
<feature type="compositionally biased region" description="Basic and acidic residues" evidence="1">
    <location>
        <begin position="36"/>
        <end position="45"/>
    </location>
</feature>
<dbReference type="Proteomes" id="UP000321570">
    <property type="component" value="Unassembled WGS sequence"/>
</dbReference>
<feature type="compositionally biased region" description="Polar residues" evidence="1">
    <location>
        <begin position="371"/>
        <end position="387"/>
    </location>
</feature>
<evidence type="ECO:0008006" key="4">
    <source>
        <dbReference type="Google" id="ProtNLM"/>
    </source>
</evidence>
<organism evidence="2 3">
    <name type="scientific">Hymenolepis diminuta</name>
    <name type="common">Rat tapeworm</name>
    <dbReference type="NCBI Taxonomy" id="6216"/>
    <lineage>
        <taxon>Eukaryota</taxon>
        <taxon>Metazoa</taxon>
        <taxon>Spiralia</taxon>
        <taxon>Lophotrochozoa</taxon>
        <taxon>Platyhelminthes</taxon>
        <taxon>Cestoda</taxon>
        <taxon>Eucestoda</taxon>
        <taxon>Cyclophyllidea</taxon>
        <taxon>Hymenolepididae</taxon>
        <taxon>Hymenolepis</taxon>
    </lineage>
</organism>
<feature type="region of interest" description="Disordered" evidence="1">
    <location>
        <begin position="404"/>
        <end position="487"/>
    </location>
</feature>